<dbReference type="Gene3D" id="1.10.30.50">
    <property type="match status" value="1"/>
</dbReference>
<dbReference type="GO" id="GO:0003676">
    <property type="term" value="F:nucleic acid binding"/>
    <property type="evidence" value="ECO:0007669"/>
    <property type="project" value="InterPro"/>
</dbReference>
<evidence type="ECO:0000256" key="1">
    <source>
        <dbReference type="SAM" id="MobiDB-lite"/>
    </source>
</evidence>
<sequence>MERSPCGRARRHSPQQRPAVTAVHADPQIIWSAIALLGVLILAGHAGRGRRRRDPNRFYTWPEKQVLIQQAAGRCEHKPPLWRRCPAQGTQADHIVPWSRGGRTELWNGQLLCERHNQRKSNRVPSTLYRWRLQRRRTKY</sequence>
<name>A0A4R4QJH8_9ACTN</name>
<reference evidence="4 5" key="1">
    <citation type="submission" date="2019-03" db="EMBL/GenBank/DDBJ databases">
        <title>Draft genome sequences of novel Actinobacteria.</title>
        <authorList>
            <person name="Sahin N."/>
            <person name="Ay H."/>
            <person name="Saygin H."/>
        </authorList>
    </citation>
    <scope>NUCLEOTIDE SEQUENCE [LARGE SCALE GENOMIC DNA]</scope>
    <source>
        <strain evidence="4 5">JCM 30547</strain>
    </source>
</reference>
<keyword evidence="2" id="KW-0812">Transmembrane</keyword>
<keyword evidence="5" id="KW-1185">Reference proteome</keyword>
<dbReference type="SMART" id="SM00507">
    <property type="entry name" value="HNHc"/>
    <property type="match status" value="1"/>
</dbReference>
<evidence type="ECO:0000259" key="3">
    <source>
        <dbReference type="SMART" id="SM00507"/>
    </source>
</evidence>
<keyword evidence="4" id="KW-0255">Endonuclease</keyword>
<keyword evidence="4" id="KW-0540">Nuclease</keyword>
<dbReference type="Pfam" id="PF01844">
    <property type="entry name" value="HNH"/>
    <property type="match status" value="1"/>
</dbReference>
<evidence type="ECO:0000313" key="5">
    <source>
        <dbReference type="Proteomes" id="UP000295075"/>
    </source>
</evidence>
<keyword evidence="4" id="KW-0378">Hydrolase</keyword>
<feature type="transmembrane region" description="Helical" evidence="2">
    <location>
        <begin position="29"/>
        <end position="47"/>
    </location>
</feature>
<dbReference type="InterPro" id="IPR002711">
    <property type="entry name" value="HNH"/>
</dbReference>
<protein>
    <submittedName>
        <fullName evidence="4">HNH endonuclease</fullName>
    </submittedName>
</protein>
<dbReference type="GO" id="GO:0008270">
    <property type="term" value="F:zinc ion binding"/>
    <property type="evidence" value="ECO:0007669"/>
    <property type="project" value="InterPro"/>
</dbReference>
<dbReference type="OrthoDB" id="4833339at2"/>
<evidence type="ECO:0000313" key="4">
    <source>
        <dbReference type="EMBL" id="TDC35854.1"/>
    </source>
</evidence>
<feature type="domain" description="HNH nuclease" evidence="3">
    <location>
        <begin position="70"/>
        <end position="118"/>
    </location>
</feature>
<keyword evidence="2" id="KW-0472">Membrane</keyword>
<dbReference type="AlphaFoldDB" id="A0A4R4QJH8"/>
<dbReference type="GO" id="GO:0004519">
    <property type="term" value="F:endonuclease activity"/>
    <property type="evidence" value="ECO:0007669"/>
    <property type="project" value="UniProtKB-KW"/>
</dbReference>
<dbReference type="EMBL" id="SMKA01000001">
    <property type="protein sequence ID" value="TDC35854.1"/>
    <property type="molecule type" value="Genomic_DNA"/>
</dbReference>
<evidence type="ECO:0000256" key="2">
    <source>
        <dbReference type="SAM" id="Phobius"/>
    </source>
</evidence>
<gene>
    <name evidence="4" type="ORF">E1261_00580</name>
</gene>
<organism evidence="4 5">
    <name type="scientific">Kribbella albertanoniae</name>
    <dbReference type="NCBI Taxonomy" id="1266829"/>
    <lineage>
        <taxon>Bacteria</taxon>
        <taxon>Bacillati</taxon>
        <taxon>Actinomycetota</taxon>
        <taxon>Actinomycetes</taxon>
        <taxon>Propionibacteriales</taxon>
        <taxon>Kribbellaceae</taxon>
        <taxon>Kribbella</taxon>
    </lineage>
</organism>
<dbReference type="CDD" id="cd00085">
    <property type="entry name" value="HNHc"/>
    <property type="match status" value="1"/>
</dbReference>
<dbReference type="InterPro" id="IPR003615">
    <property type="entry name" value="HNH_nuc"/>
</dbReference>
<proteinExistence type="predicted"/>
<dbReference type="Proteomes" id="UP000295075">
    <property type="component" value="Unassembled WGS sequence"/>
</dbReference>
<keyword evidence="2" id="KW-1133">Transmembrane helix</keyword>
<comment type="caution">
    <text evidence="4">The sequence shown here is derived from an EMBL/GenBank/DDBJ whole genome shotgun (WGS) entry which is preliminary data.</text>
</comment>
<feature type="region of interest" description="Disordered" evidence="1">
    <location>
        <begin position="1"/>
        <end position="20"/>
    </location>
</feature>
<accession>A0A4R4QJH8</accession>